<dbReference type="WBParaSite" id="jg2426">
    <property type="protein sequence ID" value="jg2426"/>
    <property type="gene ID" value="jg2426"/>
</dbReference>
<keyword evidence="3" id="KW-1185">Reference proteome</keyword>
<keyword evidence="2" id="KW-0732">Signal</keyword>
<proteinExistence type="predicted"/>
<evidence type="ECO:0000256" key="1">
    <source>
        <dbReference type="SAM" id="MobiDB-lite"/>
    </source>
</evidence>
<reference evidence="4" key="1">
    <citation type="submission" date="2022-11" db="UniProtKB">
        <authorList>
            <consortium name="WormBaseParasite"/>
        </authorList>
    </citation>
    <scope>IDENTIFICATION</scope>
</reference>
<sequence length="440" mass="49257">MFCLPFLVLFGWIAVIFAQELTLAGTGADENYNEIDKPLLLKTRRQDCACVNVPTDYLYEENLEKEDPLQKVDGQEVNYDCSCNLPSNVQRQQQELQTILEKVVSTQKQQCECSEAVAYISTPKFRLRRLKKSVRRSSRVKARAPVQQQQWECVCTLKTGEPSIAGSSPLAYSAPLAQTSGVASTSSHILRDSTAKSSKFSNVYRPAVVFQDATNNYASVGRKSVVSTTYRTGNSNLPQQRKLQDTQQTNHKSDYSFVSDDNIPPSPPPDASSSDQILHPFTGYSTSWIDHLHLHTNPKNNGGINTDAKSFDSFPATKQYISGQSTTTYTNAQFPAKSATVYYSGQPARYDSFNKASGSSVEQDPNCSMLLYKTWRFIQWPKYSSSNCRCVDNCKQFSDAKCCIDDIKLQDDDLARNSKACSNVDFLVELLQKLREQLEG</sequence>
<protein>
    <submittedName>
        <fullName evidence="4">Uncharacterized protein</fullName>
    </submittedName>
</protein>
<feature type="region of interest" description="Disordered" evidence="1">
    <location>
        <begin position="230"/>
        <end position="277"/>
    </location>
</feature>
<evidence type="ECO:0000256" key="2">
    <source>
        <dbReference type="SAM" id="SignalP"/>
    </source>
</evidence>
<accession>A0A915DW07</accession>
<evidence type="ECO:0000313" key="4">
    <source>
        <dbReference type="WBParaSite" id="jg2426"/>
    </source>
</evidence>
<dbReference type="AlphaFoldDB" id="A0A915DW07"/>
<organism evidence="3 4">
    <name type="scientific">Ditylenchus dipsaci</name>
    <dbReference type="NCBI Taxonomy" id="166011"/>
    <lineage>
        <taxon>Eukaryota</taxon>
        <taxon>Metazoa</taxon>
        <taxon>Ecdysozoa</taxon>
        <taxon>Nematoda</taxon>
        <taxon>Chromadorea</taxon>
        <taxon>Rhabditida</taxon>
        <taxon>Tylenchina</taxon>
        <taxon>Tylenchomorpha</taxon>
        <taxon>Sphaerularioidea</taxon>
        <taxon>Anguinidae</taxon>
        <taxon>Anguininae</taxon>
        <taxon>Ditylenchus</taxon>
    </lineage>
</organism>
<dbReference type="Proteomes" id="UP000887574">
    <property type="component" value="Unplaced"/>
</dbReference>
<feature type="signal peptide" evidence="2">
    <location>
        <begin position="1"/>
        <end position="18"/>
    </location>
</feature>
<evidence type="ECO:0000313" key="3">
    <source>
        <dbReference type="Proteomes" id="UP000887574"/>
    </source>
</evidence>
<name>A0A915DW07_9BILA</name>
<feature type="chain" id="PRO_5037656667" evidence="2">
    <location>
        <begin position="19"/>
        <end position="440"/>
    </location>
</feature>
<feature type="compositionally biased region" description="Polar residues" evidence="1">
    <location>
        <begin position="230"/>
        <end position="250"/>
    </location>
</feature>